<dbReference type="Proteomes" id="UP000242877">
    <property type="component" value="Unassembled WGS sequence"/>
</dbReference>
<keyword evidence="3 5" id="KW-1133">Transmembrane helix</keyword>
<accession>A0A162ILC9</accession>
<dbReference type="OrthoDB" id="408954at2759"/>
<reference evidence="7 8" key="1">
    <citation type="journal article" date="2016" name="Genome Biol. Evol.">
        <title>Divergent and convergent evolution of fungal pathogenicity.</title>
        <authorList>
            <person name="Shang Y."/>
            <person name="Xiao G."/>
            <person name="Zheng P."/>
            <person name="Cen K."/>
            <person name="Zhan S."/>
            <person name="Wang C."/>
        </authorList>
    </citation>
    <scope>NUCLEOTIDE SEQUENCE [LARGE SCALE GENOMIC DNA]</scope>
    <source>
        <strain evidence="7 8">ARSEF 7405</strain>
    </source>
</reference>
<organism evidence="7 8">
    <name type="scientific">Ascosphaera apis ARSEF 7405</name>
    <dbReference type="NCBI Taxonomy" id="392613"/>
    <lineage>
        <taxon>Eukaryota</taxon>
        <taxon>Fungi</taxon>
        <taxon>Dikarya</taxon>
        <taxon>Ascomycota</taxon>
        <taxon>Pezizomycotina</taxon>
        <taxon>Eurotiomycetes</taxon>
        <taxon>Eurotiomycetidae</taxon>
        <taxon>Onygenales</taxon>
        <taxon>Ascosphaeraceae</taxon>
        <taxon>Ascosphaera</taxon>
    </lineage>
</organism>
<dbReference type="EMBL" id="AZGZ01000005">
    <property type="protein sequence ID" value="KZZ95123.1"/>
    <property type="molecule type" value="Genomic_DNA"/>
</dbReference>
<evidence type="ECO:0000313" key="8">
    <source>
        <dbReference type="Proteomes" id="UP000242877"/>
    </source>
</evidence>
<comment type="caution">
    <text evidence="7">The sequence shown here is derived from an EMBL/GenBank/DDBJ whole genome shotgun (WGS) entry which is preliminary data.</text>
</comment>
<name>A0A162ILC9_9EURO</name>
<evidence type="ECO:0000256" key="5">
    <source>
        <dbReference type="SAM" id="Phobius"/>
    </source>
</evidence>
<dbReference type="GO" id="GO:0005506">
    <property type="term" value="F:iron ion binding"/>
    <property type="evidence" value="ECO:0007669"/>
    <property type="project" value="InterPro"/>
</dbReference>
<feature type="domain" description="Fatty acid hydroxylase" evidence="6">
    <location>
        <begin position="216"/>
        <end position="352"/>
    </location>
</feature>
<feature type="transmembrane region" description="Helical" evidence="5">
    <location>
        <begin position="206"/>
        <end position="230"/>
    </location>
</feature>
<evidence type="ECO:0000256" key="3">
    <source>
        <dbReference type="ARBA" id="ARBA00022989"/>
    </source>
</evidence>
<evidence type="ECO:0000256" key="4">
    <source>
        <dbReference type="ARBA" id="ARBA00023136"/>
    </source>
</evidence>
<dbReference type="PANTHER" id="PTHR11863">
    <property type="entry name" value="STEROL DESATURASE"/>
    <property type="match status" value="1"/>
</dbReference>
<dbReference type="Pfam" id="PF04116">
    <property type="entry name" value="FA_hydroxylase"/>
    <property type="match status" value="1"/>
</dbReference>
<dbReference type="InterPro" id="IPR050307">
    <property type="entry name" value="Sterol_Desaturase_Related"/>
</dbReference>
<comment type="subcellular location">
    <subcellularLocation>
        <location evidence="1">Membrane</location>
    </subcellularLocation>
</comment>
<keyword evidence="8" id="KW-1185">Reference proteome</keyword>
<dbReference type="GO" id="GO:0008610">
    <property type="term" value="P:lipid biosynthetic process"/>
    <property type="evidence" value="ECO:0007669"/>
    <property type="project" value="InterPro"/>
</dbReference>
<evidence type="ECO:0000256" key="2">
    <source>
        <dbReference type="ARBA" id="ARBA00022692"/>
    </source>
</evidence>
<evidence type="ECO:0000259" key="6">
    <source>
        <dbReference type="Pfam" id="PF04116"/>
    </source>
</evidence>
<dbReference type="InterPro" id="IPR006694">
    <property type="entry name" value="Fatty_acid_hydroxylase"/>
</dbReference>
<keyword evidence="4 5" id="KW-0472">Membrane</keyword>
<keyword evidence="2 5" id="KW-0812">Transmembrane</keyword>
<evidence type="ECO:0000313" key="7">
    <source>
        <dbReference type="EMBL" id="KZZ95123.1"/>
    </source>
</evidence>
<sequence length="438" mass="49362">MEWLNTTASAGTVLTDPQASFLPPLPSYTLTPRERIYSGLPDGITILIPPLVVYWVVSLFFHFLDVYNLFPQYRLHTPLEVLQRNHVSRADVVRDVLLQQVVQTIAGACLVYFDDVEYTGKDGYNVAVWALRLRKLTGYVPSVFKLVGIDAVQLAGKVSASAPTLAGILLGGKYPDLTQTIVDVKTGAEVLAPAFTGWELKLAEILYYYGFPALQFFVAICIVDSWQYFLHRAMHMNKWLYTTFHSRHHRLYVPYAFGALYNHPVEGFLLDTAGTGLAYLLTGLSTRQAMFFFSGSTIKTIDDHCGYRLPFDPLQLITGNNAAYHDIHHQSWGIKTNFAQPFFTFWDRLLGTIYSGDSAEMERRYMRGRERAEAAARAAMEAKEKAEGEKVVLGRVEVNEDRDKDNLVIKKKEVLVRERVVGKSSLDESESDGSEGVY</sequence>
<dbReference type="GO" id="GO:0006665">
    <property type="term" value="P:sphingolipid metabolic process"/>
    <property type="evidence" value="ECO:0007669"/>
    <property type="project" value="EnsemblFungi"/>
</dbReference>
<dbReference type="VEuPathDB" id="FungiDB:AAP_01611"/>
<dbReference type="GO" id="GO:0005789">
    <property type="term" value="C:endoplasmic reticulum membrane"/>
    <property type="evidence" value="ECO:0007669"/>
    <property type="project" value="EnsemblFungi"/>
</dbReference>
<evidence type="ECO:0000256" key="1">
    <source>
        <dbReference type="ARBA" id="ARBA00004370"/>
    </source>
</evidence>
<gene>
    <name evidence="7" type="ORF">AAP_01611</name>
</gene>
<dbReference type="AlphaFoldDB" id="A0A162ILC9"/>
<feature type="transmembrane region" description="Helical" evidence="5">
    <location>
        <begin position="43"/>
        <end position="64"/>
    </location>
</feature>
<dbReference type="GO" id="GO:0102772">
    <property type="term" value="F:sphingolipid C4-monooxygenase activity"/>
    <property type="evidence" value="ECO:0007669"/>
    <property type="project" value="EnsemblFungi"/>
</dbReference>
<protein>
    <submittedName>
        <fullName evidence="7">Fatty acid hydroxylase</fullName>
    </submittedName>
</protein>
<proteinExistence type="predicted"/>